<keyword evidence="2 4" id="KW-0863">Zinc-finger</keyword>
<keyword evidence="1" id="KW-0479">Metal-binding</keyword>
<evidence type="ECO:0000256" key="1">
    <source>
        <dbReference type="ARBA" id="ARBA00022723"/>
    </source>
</evidence>
<dbReference type="PANTHER" id="PTHR31973:SF113">
    <property type="entry name" value="PROTEIN FAR1-RELATED SEQUENCE 5-LIKE"/>
    <property type="match status" value="1"/>
</dbReference>
<organism evidence="6 7">
    <name type="scientific">Brassica napus</name>
    <name type="common">Rape</name>
    <dbReference type="NCBI Taxonomy" id="3708"/>
    <lineage>
        <taxon>Eukaryota</taxon>
        <taxon>Viridiplantae</taxon>
        <taxon>Streptophyta</taxon>
        <taxon>Embryophyta</taxon>
        <taxon>Tracheophyta</taxon>
        <taxon>Spermatophyta</taxon>
        <taxon>Magnoliopsida</taxon>
        <taxon>eudicotyledons</taxon>
        <taxon>Gunneridae</taxon>
        <taxon>Pentapetalae</taxon>
        <taxon>rosids</taxon>
        <taxon>malvids</taxon>
        <taxon>Brassicales</taxon>
        <taxon>Brassicaceae</taxon>
        <taxon>Brassiceae</taxon>
        <taxon>Brassica</taxon>
    </lineage>
</organism>
<dbReference type="EMBL" id="JAGKQM010000003">
    <property type="protein sequence ID" value="KAH0936551.1"/>
    <property type="molecule type" value="Genomic_DNA"/>
</dbReference>
<dbReference type="InterPro" id="IPR006564">
    <property type="entry name" value="Znf_PMZ"/>
</dbReference>
<evidence type="ECO:0000256" key="3">
    <source>
        <dbReference type="ARBA" id="ARBA00022833"/>
    </source>
</evidence>
<dbReference type="PANTHER" id="PTHR31973">
    <property type="entry name" value="POLYPROTEIN, PUTATIVE-RELATED"/>
    <property type="match status" value="1"/>
</dbReference>
<name>A0ABQ8E4J3_BRANA</name>
<comment type="caution">
    <text evidence="6">The sequence shown here is derived from an EMBL/GenBank/DDBJ whole genome shotgun (WGS) entry which is preliminary data.</text>
</comment>
<dbReference type="PROSITE" id="PS50966">
    <property type="entry name" value="ZF_SWIM"/>
    <property type="match status" value="1"/>
</dbReference>
<dbReference type="Proteomes" id="UP000824890">
    <property type="component" value="Unassembled WGS sequence"/>
</dbReference>
<evidence type="ECO:0000256" key="2">
    <source>
        <dbReference type="ARBA" id="ARBA00022771"/>
    </source>
</evidence>
<dbReference type="InterPro" id="IPR007527">
    <property type="entry name" value="Znf_SWIM"/>
</dbReference>
<accession>A0ABQ8E4J3</accession>
<protein>
    <recommendedName>
        <fullName evidence="5">SWIM-type domain-containing protein</fullName>
    </recommendedName>
</protein>
<feature type="domain" description="SWIM-type" evidence="5">
    <location>
        <begin position="49"/>
        <end position="81"/>
    </location>
</feature>
<evidence type="ECO:0000313" key="6">
    <source>
        <dbReference type="EMBL" id="KAH0936551.1"/>
    </source>
</evidence>
<reference evidence="6 7" key="1">
    <citation type="submission" date="2021-05" db="EMBL/GenBank/DDBJ databases">
        <title>Genome Assembly of Synthetic Allotetraploid Brassica napus Reveals Homoeologous Exchanges between Subgenomes.</title>
        <authorList>
            <person name="Davis J.T."/>
        </authorList>
    </citation>
    <scope>NUCLEOTIDE SEQUENCE [LARGE SCALE GENOMIC DNA]</scope>
    <source>
        <strain evidence="7">cv. Da-Ae</strain>
        <tissue evidence="6">Seedling</tissue>
    </source>
</reference>
<keyword evidence="7" id="KW-1185">Reference proteome</keyword>
<dbReference type="Pfam" id="PF04434">
    <property type="entry name" value="SWIM"/>
    <property type="match status" value="1"/>
</dbReference>
<gene>
    <name evidence="6" type="ORF">HID58_013668</name>
</gene>
<evidence type="ECO:0000256" key="4">
    <source>
        <dbReference type="PROSITE-ProRule" id="PRU00325"/>
    </source>
</evidence>
<feature type="non-terminal residue" evidence="6">
    <location>
        <position position="1"/>
    </location>
</feature>
<evidence type="ECO:0000259" key="5">
    <source>
        <dbReference type="PROSITE" id="PS50966"/>
    </source>
</evidence>
<sequence>RESANNNDNILTPRILEIVTTTFEATCGYEVTQIGSNQFEIRKKGGQSFIVNLETLTCSCCEFQMLSIPCSHAISAALKAKINVDTLVAKEYNVSLLRLAYQGTIVPITDTSNTDLPQVITDMRLSPPATRRPPGRPKKLRYFSRGESRTRMVRRRVSCSRCHGLGHNKATCKNPI</sequence>
<dbReference type="SMART" id="SM00575">
    <property type="entry name" value="ZnF_PMZ"/>
    <property type="match status" value="1"/>
</dbReference>
<keyword evidence="3" id="KW-0862">Zinc</keyword>
<proteinExistence type="predicted"/>
<evidence type="ECO:0000313" key="7">
    <source>
        <dbReference type="Proteomes" id="UP000824890"/>
    </source>
</evidence>